<keyword evidence="1" id="KW-0704">Schiff base</keyword>
<dbReference type="InterPro" id="IPR001585">
    <property type="entry name" value="TAL/FSA"/>
</dbReference>
<feature type="coiled-coil region" evidence="2">
    <location>
        <begin position="38"/>
        <end position="65"/>
    </location>
</feature>
<dbReference type="InterPro" id="IPR013785">
    <property type="entry name" value="Aldolase_TIM"/>
</dbReference>
<keyword evidence="4" id="KW-1185">Reference proteome</keyword>
<evidence type="ECO:0000313" key="4">
    <source>
        <dbReference type="Proteomes" id="UP000461585"/>
    </source>
</evidence>
<sequence>MTQKTITEYWNDSCSLKELTYALEKGAVGATTNPVIVKSVLESELDNYEERIRELVEEMPHATEDDIAWKLNEEMAITGAKMLRPLFDESKGQKGRISIQTNTKFWRDPQRLLEQTLHFQTLCPNIQVKMPTTKAGIWAYEEATYHGVSINATVSFTVPQAIAVAEAVERGLKRREAEGKDTSEMRPVCTIMVGRVDDWLRQVADKKLIAIDPECYDWAGVAVMKNAYKIFKEKGYRTQLLAAAYRNHYHWSQFMGGDVSLTIPHKYQVRFNNSNVEIKNYMDEPVKAEYLEQLKANFPDFIKAYEPDGMTVEEFDTYGPVNATLMQFSKGYDDLINIIRKFMIIIK</sequence>
<proteinExistence type="predicted"/>
<dbReference type="Pfam" id="PF00923">
    <property type="entry name" value="TAL_FSA"/>
    <property type="match status" value="1"/>
</dbReference>
<dbReference type="SUPFAM" id="SSF51569">
    <property type="entry name" value="Aldolase"/>
    <property type="match status" value="1"/>
</dbReference>
<evidence type="ECO:0000256" key="2">
    <source>
        <dbReference type="SAM" id="Coils"/>
    </source>
</evidence>
<dbReference type="Gene3D" id="3.20.20.70">
    <property type="entry name" value="Aldolase class I"/>
    <property type="match status" value="1"/>
</dbReference>
<dbReference type="AlphaFoldDB" id="A0A7X5HW84"/>
<gene>
    <name evidence="3" type="ORF">GXN74_08520</name>
</gene>
<evidence type="ECO:0000256" key="1">
    <source>
        <dbReference type="ARBA" id="ARBA00023270"/>
    </source>
</evidence>
<dbReference type="GO" id="GO:0005975">
    <property type="term" value="P:carbohydrate metabolic process"/>
    <property type="evidence" value="ECO:0007669"/>
    <property type="project" value="InterPro"/>
</dbReference>
<protein>
    <submittedName>
        <fullName evidence="3">Transaldolase</fullName>
    </submittedName>
</protein>
<dbReference type="EMBL" id="JAAEEH010000020">
    <property type="protein sequence ID" value="NDL67780.1"/>
    <property type="molecule type" value="Genomic_DNA"/>
</dbReference>
<organism evidence="3 4">
    <name type="scientific">Anaerotalea alkaliphila</name>
    <dbReference type="NCBI Taxonomy" id="2662126"/>
    <lineage>
        <taxon>Bacteria</taxon>
        <taxon>Bacillati</taxon>
        <taxon>Bacillota</taxon>
        <taxon>Clostridia</taxon>
        <taxon>Eubacteriales</taxon>
        <taxon>Anaerotalea</taxon>
    </lineage>
</organism>
<dbReference type="PANTHER" id="PTHR10683">
    <property type="entry name" value="TRANSALDOLASE"/>
    <property type="match status" value="1"/>
</dbReference>
<keyword evidence="2" id="KW-0175">Coiled coil</keyword>
<accession>A0A7X5HW84</accession>
<reference evidence="3 4" key="1">
    <citation type="submission" date="2020-01" db="EMBL/GenBank/DDBJ databases">
        <title>Anaeroalcalibacter tamaniensis gen. nov., sp. nov., moderately halophilic strictly anaerobic fermenter bacterium from mud volcano of Taman peninsula.</title>
        <authorList>
            <person name="Frolova A."/>
            <person name="Merkel A.Y."/>
            <person name="Slobodkin A.I."/>
        </authorList>
    </citation>
    <scope>NUCLEOTIDE SEQUENCE [LARGE SCALE GENOMIC DNA]</scope>
    <source>
        <strain evidence="3 4">F-3ap</strain>
    </source>
</reference>
<comment type="caution">
    <text evidence="3">The sequence shown here is derived from an EMBL/GenBank/DDBJ whole genome shotgun (WGS) entry which is preliminary data.</text>
</comment>
<evidence type="ECO:0000313" key="3">
    <source>
        <dbReference type="EMBL" id="NDL67780.1"/>
    </source>
</evidence>
<dbReference type="Proteomes" id="UP000461585">
    <property type="component" value="Unassembled WGS sequence"/>
</dbReference>
<name>A0A7X5HW84_9FIRM</name>